<keyword evidence="8 11" id="KW-1133">Transmembrane helix</keyword>
<organism evidence="14 15">
    <name type="scientific">Phialemonium atrogriseum</name>
    <dbReference type="NCBI Taxonomy" id="1093897"/>
    <lineage>
        <taxon>Eukaryota</taxon>
        <taxon>Fungi</taxon>
        <taxon>Dikarya</taxon>
        <taxon>Ascomycota</taxon>
        <taxon>Pezizomycotina</taxon>
        <taxon>Sordariomycetes</taxon>
        <taxon>Sordariomycetidae</taxon>
        <taxon>Cephalothecales</taxon>
        <taxon>Cephalothecaceae</taxon>
        <taxon>Phialemonium</taxon>
    </lineage>
</organism>
<dbReference type="GO" id="GO:0016887">
    <property type="term" value="F:ATP hydrolysis activity"/>
    <property type="evidence" value="ECO:0007669"/>
    <property type="project" value="InterPro"/>
</dbReference>
<sequence>MESSEEKVFLATSIASLSLVALASIPTALSIARRLNGQFRSSSRNALISTTESVVYVDEDGEATKDSVEVFSGKWQRISAILLSFAGLGASVSQTLLVGETDNRIPFILQDSIWVLLSVQAATLSLEPWPTRRFRLSQYAYWTSILAMVIPGLGIGLEWRKSDWFDYMSLSSRLQAAQLAAASLQAVCCSCLPRRPDVFHNGRLVDKQYTVSILSRFTFSWANGLLQYATHNRNLGINDLPELPFSARSDVLLKRLEQKRTGSRKLWRVLLAGHLWSIVFQLLLGIVSCLLSFGPQIALYAILKSLEQRQGPAWDAAESWIWVLVLGVLMLLCAAVESWLSWIIYADIGIPIHEELTAMVFGKCMRLKDTGHTTQGTSSQVSTGKEKEDRQLKDGQRSILNLAAVDARRIADFASAHYLIPTYLLKLVVACILLVELIGWESLVAGLSVAALVTPINTFLTRRMGRIQGNLMRATDSRVAVLTECLQGIRQVKFCALEEQWQARIAERRETELRWLWTSMLYRVGLISLWIFFPLILSAISLTVYSLIHNELTPSVAFTAMSVFGGLEAALASLPDLLAKGVEAQVSARRIDDFMSSSVETVSNATAGNTISFTRATLAWPAQKHHQRQQESFLLRDLNLTFPAGGLSLIAGRTGSGKSLLLASILGDCDVAAGLVNVPMAPPAAERYDHLATPADWIIDSALACVTQTPWIENATIRDNILLGLPHHPSRYHNVLFASGLDPDLAVLPDGDLTDIGANGVNLSGGQRWRVALARALYSRAGILVVDDIFSALDAHTGRHVYEHGLAGELAKGRTRVLATHHVGLCLPRSDYCVLLDGGCVRWAGAVDDVARADVLSQLAIPQEGERAVGHGKVEEEGGLSSRPRHAPGEGAALATLSSKKFVQEEGRATGSTPLSLYTSYFRSSKRLLPWALAFVAFLVYIALLLGRSLWMSVWTGAADPHHTPENQALLVSNQHFHTPPTSTMNSPIFHAVDGDLALYIGVYVGISVAACVIGAMRMLLLLFAAIESSRNLFNDLLFTILRAPMRWLDTCPQGRILNRFLADMSLLDGRLGYNLGLFLGRSLEIVGIAVTSALVCSPLLATAVVLLGVCVRLAHTYLAGARELKRLENTSKSPIFEQFGSCIRGLTTIRAFGRIDEYIRIMHGRINDHARASWNLWLLNSWLTLRLSLVVAVFSTFTAAVVVYMESVPASLAGLILSLVLRYSYIIAMAVKQYSNVEMDMCAAERVIEYANIETEDQGGREVPAAWPTEGRLEVHDLVAGYSPELPPSLDGLTFAIEPNQRVGVVGRTGAGKSSLALALFRFLEARQGQIYIDGVDVSQIRLRDLRSRLAIIPQDPVLFSGTVRSNLDPFGEYGDVELYQALEGVNLVRSDTALKAAASGSGERQDNVFPSLTSSVAAGGLNLSQGQRQLLCLARAVLSRPKILVMDEATSAVDMETDTLIQQSLRSEFGRNATTLLVIAHRLSTVADFDRILVVEAGKLVEFDSPRELMSIPGGVFRGLVENSGERDLLERVILGETSTQ</sequence>
<dbReference type="InterPro" id="IPR017871">
    <property type="entry name" value="ABC_transporter-like_CS"/>
</dbReference>
<dbReference type="SUPFAM" id="SSF90123">
    <property type="entry name" value="ABC transporter transmembrane region"/>
    <property type="match status" value="2"/>
</dbReference>
<dbReference type="GO" id="GO:0005524">
    <property type="term" value="F:ATP binding"/>
    <property type="evidence" value="ECO:0007669"/>
    <property type="project" value="UniProtKB-KW"/>
</dbReference>
<feature type="transmembrane region" description="Helical" evidence="11">
    <location>
        <begin position="524"/>
        <end position="548"/>
    </location>
</feature>
<comment type="caution">
    <text evidence="14">The sequence shown here is derived from an EMBL/GenBank/DDBJ whole genome shotgun (WGS) entry which is preliminary data.</text>
</comment>
<feature type="transmembrane region" description="Helical" evidence="11">
    <location>
        <begin position="997"/>
        <end position="1024"/>
    </location>
</feature>
<dbReference type="InterPro" id="IPR011527">
    <property type="entry name" value="ABC1_TM_dom"/>
</dbReference>
<dbReference type="GO" id="GO:0005737">
    <property type="term" value="C:cytoplasm"/>
    <property type="evidence" value="ECO:0007669"/>
    <property type="project" value="UniProtKB-ARBA"/>
</dbReference>
<comment type="subcellular location">
    <subcellularLocation>
        <location evidence="1">Membrane</location>
        <topology evidence="1">Multi-pass membrane protein</topology>
    </subcellularLocation>
</comment>
<feature type="compositionally biased region" description="Basic and acidic residues" evidence="10">
    <location>
        <begin position="867"/>
        <end position="876"/>
    </location>
</feature>
<dbReference type="CDD" id="cd03250">
    <property type="entry name" value="ABCC_MRP_domain1"/>
    <property type="match status" value="1"/>
</dbReference>
<feature type="transmembrane region" description="Helical" evidence="11">
    <location>
        <begin position="554"/>
        <end position="574"/>
    </location>
</feature>
<dbReference type="InterPro" id="IPR003593">
    <property type="entry name" value="AAA+_ATPase"/>
</dbReference>
<keyword evidence="9 11" id="KW-0472">Membrane</keyword>
<dbReference type="GO" id="GO:0016020">
    <property type="term" value="C:membrane"/>
    <property type="evidence" value="ECO:0007669"/>
    <property type="project" value="UniProtKB-SubCell"/>
</dbReference>
<dbReference type="FunFam" id="3.40.50.300:FF:000610">
    <property type="entry name" value="Multidrug resistance-associated ABC transporter"/>
    <property type="match status" value="1"/>
</dbReference>
<feature type="transmembrane region" description="Helical" evidence="11">
    <location>
        <begin position="1184"/>
        <end position="1206"/>
    </location>
</feature>
<keyword evidence="3" id="KW-0813">Transport</keyword>
<evidence type="ECO:0000256" key="4">
    <source>
        <dbReference type="ARBA" id="ARBA00022692"/>
    </source>
</evidence>
<feature type="domain" description="ABC transmembrane type-1" evidence="13">
    <location>
        <begin position="283"/>
        <end position="583"/>
    </location>
</feature>
<dbReference type="Pfam" id="PF00005">
    <property type="entry name" value="ABC_tran"/>
    <property type="match status" value="2"/>
</dbReference>
<keyword evidence="7" id="KW-0067">ATP-binding</keyword>
<feature type="domain" description="ABC transmembrane type-1" evidence="13">
    <location>
        <begin position="932"/>
        <end position="1240"/>
    </location>
</feature>
<keyword evidence="4 11" id="KW-0812">Transmembrane</keyword>
<dbReference type="SUPFAM" id="SSF52540">
    <property type="entry name" value="P-loop containing nucleoside triphosphate hydrolases"/>
    <property type="match status" value="2"/>
</dbReference>
<feature type="domain" description="ABC transporter" evidence="12">
    <location>
        <begin position="1274"/>
        <end position="1524"/>
    </location>
</feature>
<dbReference type="Proteomes" id="UP001244011">
    <property type="component" value="Unassembled WGS sequence"/>
</dbReference>
<dbReference type="Pfam" id="PF00664">
    <property type="entry name" value="ABC_membrane"/>
    <property type="match status" value="2"/>
</dbReference>
<feature type="transmembrane region" description="Helical" evidence="11">
    <location>
        <begin position="269"/>
        <end position="300"/>
    </location>
</feature>
<dbReference type="CDD" id="cd03244">
    <property type="entry name" value="ABCC_MRP_domain2"/>
    <property type="match status" value="1"/>
</dbReference>
<feature type="transmembrane region" description="Helical" evidence="11">
    <location>
        <begin position="138"/>
        <end position="159"/>
    </location>
</feature>
<evidence type="ECO:0000256" key="6">
    <source>
        <dbReference type="ARBA" id="ARBA00022741"/>
    </source>
</evidence>
<keyword evidence="5" id="KW-0677">Repeat</keyword>
<dbReference type="PROSITE" id="PS00211">
    <property type="entry name" value="ABC_TRANSPORTER_1"/>
    <property type="match status" value="1"/>
</dbReference>
<feature type="region of interest" description="Disordered" evidence="10">
    <location>
        <begin position="867"/>
        <end position="890"/>
    </location>
</feature>
<dbReference type="PROSITE" id="PS50929">
    <property type="entry name" value="ABC_TM1F"/>
    <property type="match status" value="2"/>
</dbReference>
<evidence type="ECO:0000256" key="1">
    <source>
        <dbReference type="ARBA" id="ARBA00004141"/>
    </source>
</evidence>
<evidence type="ECO:0000256" key="9">
    <source>
        <dbReference type="ARBA" id="ARBA00023136"/>
    </source>
</evidence>
<proteinExistence type="inferred from homology"/>
<dbReference type="CDD" id="cd18596">
    <property type="entry name" value="ABC_6TM_VMR1_D1_like"/>
    <property type="match status" value="1"/>
</dbReference>
<evidence type="ECO:0000313" key="15">
    <source>
        <dbReference type="Proteomes" id="UP001244011"/>
    </source>
</evidence>
<dbReference type="Gene3D" id="1.20.1560.10">
    <property type="entry name" value="ABC transporter type 1, transmembrane domain"/>
    <property type="match status" value="2"/>
</dbReference>
<dbReference type="InterPro" id="IPR050173">
    <property type="entry name" value="ABC_transporter_C-like"/>
</dbReference>
<comment type="similarity">
    <text evidence="2">Belongs to the ABC transporter superfamily. ABCC family. Conjugate transporter (TC 3.A.1.208) subfamily.</text>
</comment>
<keyword evidence="6" id="KW-0547">Nucleotide-binding</keyword>
<feature type="transmembrane region" description="Helical" evidence="11">
    <location>
        <begin position="1212"/>
        <end position="1232"/>
    </location>
</feature>
<gene>
    <name evidence="14" type="ORF">QBC33DRAFT_551152</name>
</gene>
<evidence type="ECO:0000256" key="8">
    <source>
        <dbReference type="ARBA" id="ARBA00022989"/>
    </source>
</evidence>
<reference evidence="14" key="1">
    <citation type="submission" date="2023-06" db="EMBL/GenBank/DDBJ databases">
        <title>Genome-scale phylogeny and comparative genomics of the fungal order Sordariales.</title>
        <authorList>
            <consortium name="Lawrence Berkeley National Laboratory"/>
            <person name="Hensen N."/>
            <person name="Bonometti L."/>
            <person name="Westerberg I."/>
            <person name="Brannstrom I.O."/>
            <person name="Guillou S."/>
            <person name="Cros-Aarteil S."/>
            <person name="Calhoun S."/>
            <person name="Haridas S."/>
            <person name="Kuo A."/>
            <person name="Mondo S."/>
            <person name="Pangilinan J."/>
            <person name="Riley R."/>
            <person name="Labutti K."/>
            <person name="Andreopoulos B."/>
            <person name="Lipzen A."/>
            <person name="Chen C."/>
            <person name="Yanf M."/>
            <person name="Daum C."/>
            <person name="Ng V."/>
            <person name="Clum A."/>
            <person name="Steindorff A."/>
            <person name="Ohm R."/>
            <person name="Martin F."/>
            <person name="Silar P."/>
            <person name="Natvig D."/>
            <person name="Lalanne C."/>
            <person name="Gautier V."/>
            <person name="Ament-Velasquez S.L."/>
            <person name="Kruys A."/>
            <person name="Hutchinson M.I."/>
            <person name="Powell A.J."/>
            <person name="Barry K."/>
            <person name="Miller A.N."/>
            <person name="Grigoriev I.V."/>
            <person name="Debuchy R."/>
            <person name="Gladieux P."/>
            <person name="Thoren M.H."/>
            <person name="Johannesson H."/>
        </authorList>
    </citation>
    <scope>NUCLEOTIDE SEQUENCE</scope>
    <source>
        <strain evidence="14">8032-3</strain>
    </source>
</reference>
<evidence type="ECO:0000259" key="12">
    <source>
        <dbReference type="PROSITE" id="PS50893"/>
    </source>
</evidence>
<evidence type="ECO:0000256" key="5">
    <source>
        <dbReference type="ARBA" id="ARBA00022737"/>
    </source>
</evidence>
<feature type="transmembrane region" description="Helical" evidence="11">
    <location>
        <begin position="418"/>
        <end position="437"/>
    </location>
</feature>
<evidence type="ECO:0000256" key="7">
    <source>
        <dbReference type="ARBA" id="ARBA00022840"/>
    </source>
</evidence>
<evidence type="ECO:0000256" key="10">
    <source>
        <dbReference type="SAM" id="MobiDB-lite"/>
    </source>
</evidence>
<evidence type="ECO:0000259" key="13">
    <source>
        <dbReference type="PROSITE" id="PS50929"/>
    </source>
</evidence>
<dbReference type="Gene3D" id="3.40.50.300">
    <property type="entry name" value="P-loop containing nucleotide triphosphate hydrolases"/>
    <property type="match status" value="2"/>
</dbReference>
<dbReference type="PROSITE" id="PS50893">
    <property type="entry name" value="ABC_TRANSPORTER_2"/>
    <property type="match status" value="2"/>
</dbReference>
<feature type="transmembrane region" description="Helical" evidence="11">
    <location>
        <begin position="928"/>
        <end position="947"/>
    </location>
</feature>
<dbReference type="InterPro" id="IPR036640">
    <property type="entry name" value="ABC1_TM_sf"/>
</dbReference>
<dbReference type="GO" id="GO:0140359">
    <property type="term" value="F:ABC-type transporter activity"/>
    <property type="evidence" value="ECO:0007669"/>
    <property type="project" value="InterPro"/>
</dbReference>
<dbReference type="SMART" id="SM00382">
    <property type="entry name" value="AAA"/>
    <property type="match status" value="2"/>
</dbReference>
<dbReference type="CDD" id="cd18604">
    <property type="entry name" value="ABC_6TM_VMR1_D2_like"/>
    <property type="match status" value="1"/>
</dbReference>
<dbReference type="GeneID" id="85312329"/>
<dbReference type="PANTHER" id="PTHR24223">
    <property type="entry name" value="ATP-BINDING CASSETTE SUB-FAMILY C"/>
    <property type="match status" value="1"/>
</dbReference>
<feature type="transmembrane region" description="Helical" evidence="11">
    <location>
        <begin position="320"/>
        <end position="345"/>
    </location>
</feature>
<dbReference type="EMBL" id="MU839033">
    <property type="protein sequence ID" value="KAK1762820.1"/>
    <property type="molecule type" value="Genomic_DNA"/>
</dbReference>
<accession>A0AAJ0BRC2</accession>
<dbReference type="PANTHER" id="PTHR24223:SF456">
    <property type="entry name" value="MULTIDRUG RESISTANCE-ASSOCIATED PROTEIN LETHAL(2)03659"/>
    <property type="match status" value="1"/>
</dbReference>
<dbReference type="InterPro" id="IPR003439">
    <property type="entry name" value="ABC_transporter-like_ATP-bd"/>
</dbReference>
<dbReference type="InterPro" id="IPR027417">
    <property type="entry name" value="P-loop_NTPase"/>
</dbReference>
<feature type="transmembrane region" description="Helical" evidence="11">
    <location>
        <begin position="443"/>
        <end position="460"/>
    </location>
</feature>
<evidence type="ECO:0000256" key="2">
    <source>
        <dbReference type="ARBA" id="ARBA00009726"/>
    </source>
</evidence>
<dbReference type="RefSeq" id="XP_060279033.1">
    <property type="nucleotide sequence ID" value="XM_060429142.1"/>
</dbReference>
<evidence type="ECO:0000256" key="3">
    <source>
        <dbReference type="ARBA" id="ARBA00022448"/>
    </source>
</evidence>
<evidence type="ECO:0000256" key="11">
    <source>
        <dbReference type="SAM" id="Phobius"/>
    </source>
</evidence>
<dbReference type="FunFam" id="1.20.1560.10:FF:000013">
    <property type="entry name" value="ABC transporter C family member 2"/>
    <property type="match status" value="1"/>
</dbReference>
<evidence type="ECO:0000313" key="14">
    <source>
        <dbReference type="EMBL" id="KAK1762820.1"/>
    </source>
</evidence>
<protein>
    <submittedName>
        <fullName evidence="14">ABC transporter</fullName>
    </submittedName>
</protein>
<feature type="transmembrane region" description="Helical" evidence="11">
    <location>
        <begin position="78"/>
        <end position="98"/>
    </location>
</feature>
<feature type="domain" description="ABC transporter" evidence="12">
    <location>
        <begin position="611"/>
        <end position="863"/>
    </location>
</feature>
<name>A0AAJ0BRC2_9PEZI</name>
<keyword evidence="15" id="KW-1185">Reference proteome</keyword>